<feature type="transmembrane region" description="Helical" evidence="10">
    <location>
        <begin position="12"/>
        <end position="34"/>
    </location>
</feature>
<organism evidence="12 13">
    <name type="scientific">Klenkia soli</name>
    <dbReference type="NCBI Taxonomy" id="1052260"/>
    <lineage>
        <taxon>Bacteria</taxon>
        <taxon>Bacillati</taxon>
        <taxon>Actinomycetota</taxon>
        <taxon>Actinomycetes</taxon>
        <taxon>Geodermatophilales</taxon>
        <taxon>Geodermatophilaceae</taxon>
        <taxon>Klenkia</taxon>
    </lineage>
</organism>
<sequence length="633" mass="65741">MDLQQTWRVLRAGWWVVVLSTLVGAAVAAGIVLASTPMYTADTRLFVSTTNTTDDVAGAVQGSQLAQARVSSYASYLTDLQLAQAVVDDLDLDMTADELAGEISASVVPDTVILDVTVTDPSPARAQAIAESIGQQFNSLIGAIETPEGQTTSPIRVAVIAPPELPAAPSSPKPAQDLVIGLVLGFVLGCGLVLLRHRTDTRIRTSDQAAELGRGPGLGVIPLDDQLSADKSVLHDREAPSAESFRQLRTSMDFVDVDSPPRTVLVSSSLPGEGKTTVAVNLAIALTAAGRRVVLVEADLRRPRVTRYLGLVSGAGLTSVLNGSAGLDDVLQPVGDGSLQVLAAGPTPPNPSELLASGQMQRVLADLLDRADVVLLDGPPLLPVSDAGGLAPSTDGVVLCVRYGQTTTQELTTAARTLERVGARTLGTVFTFVPRRAAGNEGLGYTYHYGEDPAPGAGPFARLAHRRSTARTAKAAAKAGKATSGATTTAAADRPTPASPGPVPADRPARPGRVQAAAGRGTAPVAPVAVPAAPVPVEPHVEPYVEPRVEQELDPATPDDSAGWPEQWSADDEHPTAAETPAEPEPEPEPAPAPSPVPPRPAIAGPDAPTYPQQRVAVVKPRETRSFLGRSRR</sequence>
<dbReference type="GO" id="GO:0005524">
    <property type="term" value="F:ATP binding"/>
    <property type="evidence" value="ECO:0007669"/>
    <property type="project" value="UniProtKB-KW"/>
</dbReference>
<dbReference type="NCBIfam" id="TIGR01007">
    <property type="entry name" value="eps_fam"/>
    <property type="match status" value="1"/>
</dbReference>
<dbReference type="PANTHER" id="PTHR32309">
    <property type="entry name" value="TYROSINE-PROTEIN KINASE"/>
    <property type="match status" value="1"/>
</dbReference>
<feature type="domain" description="Polysaccharide chain length determinant N-terminal" evidence="11">
    <location>
        <begin position="1"/>
        <end position="90"/>
    </location>
</feature>
<evidence type="ECO:0000256" key="10">
    <source>
        <dbReference type="SAM" id="Phobius"/>
    </source>
</evidence>
<keyword evidence="6" id="KW-0067">ATP-binding</keyword>
<feature type="region of interest" description="Disordered" evidence="9">
    <location>
        <begin position="549"/>
        <end position="633"/>
    </location>
</feature>
<feature type="compositionally biased region" description="Pro residues" evidence="9">
    <location>
        <begin position="589"/>
        <end position="601"/>
    </location>
</feature>
<dbReference type="Proteomes" id="UP000199088">
    <property type="component" value="Unassembled WGS sequence"/>
</dbReference>
<name>A0A1H0MU99_9ACTN</name>
<dbReference type="Pfam" id="PF10609">
    <property type="entry name" value="ParA"/>
    <property type="match status" value="1"/>
</dbReference>
<dbReference type="InterPro" id="IPR033756">
    <property type="entry name" value="YlxH/NBP35"/>
</dbReference>
<dbReference type="EMBL" id="FNIR01000008">
    <property type="protein sequence ID" value="SDO83951.1"/>
    <property type="molecule type" value="Genomic_DNA"/>
</dbReference>
<dbReference type="InterPro" id="IPR003856">
    <property type="entry name" value="LPS_length_determ_N"/>
</dbReference>
<accession>A0A1H0MU99</accession>
<comment type="similarity">
    <text evidence="2">Belongs to the CpsC/CapA family.</text>
</comment>
<evidence type="ECO:0000313" key="12">
    <source>
        <dbReference type="EMBL" id="SDO83951.1"/>
    </source>
</evidence>
<dbReference type="InterPro" id="IPR005702">
    <property type="entry name" value="Wzc-like_C"/>
</dbReference>
<feature type="region of interest" description="Disordered" evidence="9">
    <location>
        <begin position="465"/>
        <end position="525"/>
    </location>
</feature>
<evidence type="ECO:0000256" key="3">
    <source>
        <dbReference type="ARBA" id="ARBA00022475"/>
    </source>
</evidence>
<evidence type="ECO:0000256" key="2">
    <source>
        <dbReference type="ARBA" id="ARBA00006683"/>
    </source>
</evidence>
<dbReference type="Gene3D" id="3.40.50.300">
    <property type="entry name" value="P-loop containing nucleotide triphosphate hydrolases"/>
    <property type="match status" value="1"/>
</dbReference>
<dbReference type="GO" id="GO:0005886">
    <property type="term" value="C:plasma membrane"/>
    <property type="evidence" value="ECO:0007669"/>
    <property type="project" value="UniProtKB-SubCell"/>
</dbReference>
<dbReference type="CDD" id="cd05387">
    <property type="entry name" value="BY-kinase"/>
    <property type="match status" value="1"/>
</dbReference>
<dbReference type="SUPFAM" id="SSF52540">
    <property type="entry name" value="P-loop containing nucleoside triphosphate hydrolases"/>
    <property type="match status" value="1"/>
</dbReference>
<keyword evidence="13" id="KW-1185">Reference proteome</keyword>
<keyword evidence="3" id="KW-1003">Cell membrane</keyword>
<evidence type="ECO:0000259" key="11">
    <source>
        <dbReference type="Pfam" id="PF02706"/>
    </source>
</evidence>
<dbReference type="InterPro" id="IPR027417">
    <property type="entry name" value="P-loop_NTPase"/>
</dbReference>
<protein>
    <submittedName>
        <fullName evidence="12">Non-specific protein-tyrosine kinase</fullName>
    </submittedName>
</protein>
<evidence type="ECO:0000256" key="7">
    <source>
        <dbReference type="ARBA" id="ARBA00022989"/>
    </source>
</evidence>
<evidence type="ECO:0000256" key="1">
    <source>
        <dbReference type="ARBA" id="ARBA00004651"/>
    </source>
</evidence>
<keyword evidence="4 10" id="KW-0812">Transmembrane</keyword>
<evidence type="ECO:0000256" key="4">
    <source>
        <dbReference type="ARBA" id="ARBA00022692"/>
    </source>
</evidence>
<gene>
    <name evidence="12" type="ORF">SAMN05660199_02637</name>
</gene>
<keyword evidence="12" id="KW-0808">Transferase</keyword>
<keyword evidence="12" id="KW-0418">Kinase</keyword>
<dbReference type="PANTHER" id="PTHR32309:SF13">
    <property type="entry name" value="FERRIC ENTEROBACTIN TRANSPORT PROTEIN FEPE"/>
    <property type="match status" value="1"/>
</dbReference>
<dbReference type="RefSeq" id="WP_091245872.1">
    <property type="nucleotide sequence ID" value="NZ_FNIR01000008.1"/>
</dbReference>
<evidence type="ECO:0000256" key="8">
    <source>
        <dbReference type="ARBA" id="ARBA00023136"/>
    </source>
</evidence>
<evidence type="ECO:0000256" key="5">
    <source>
        <dbReference type="ARBA" id="ARBA00022741"/>
    </source>
</evidence>
<keyword evidence="7 10" id="KW-1133">Transmembrane helix</keyword>
<evidence type="ECO:0000256" key="9">
    <source>
        <dbReference type="SAM" id="MobiDB-lite"/>
    </source>
</evidence>
<evidence type="ECO:0000313" key="13">
    <source>
        <dbReference type="Proteomes" id="UP000199088"/>
    </source>
</evidence>
<keyword evidence="8 10" id="KW-0472">Membrane</keyword>
<keyword evidence="12" id="KW-0829">Tyrosine-protein kinase</keyword>
<feature type="transmembrane region" description="Helical" evidence="10">
    <location>
        <begin position="178"/>
        <end position="195"/>
    </location>
</feature>
<dbReference type="AlphaFoldDB" id="A0A1H0MU99"/>
<reference evidence="13" key="1">
    <citation type="submission" date="2016-10" db="EMBL/GenBank/DDBJ databases">
        <authorList>
            <person name="Varghese N."/>
            <person name="Submissions S."/>
        </authorList>
    </citation>
    <scope>NUCLEOTIDE SEQUENCE [LARGE SCALE GENOMIC DNA]</scope>
    <source>
        <strain evidence="13">DSM 45843</strain>
    </source>
</reference>
<keyword evidence="5" id="KW-0547">Nucleotide-binding</keyword>
<evidence type="ECO:0000256" key="6">
    <source>
        <dbReference type="ARBA" id="ARBA00022840"/>
    </source>
</evidence>
<feature type="compositionally biased region" description="Low complexity" evidence="9">
    <location>
        <begin position="516"/>
        <end position="525"/>
    </location>
</feature>
<comment type="subcellular location">
    <subcellularLocation>
        <location evidence="1">Cell membrane</location>
        <topology evidence="1">Multi-pass membrane protein</topology>
    </subcellularLocation>
</comment>
<dbReference type="STRING" id="1052260.SAMN05660199_02637"/>
<feature type="compositionally biased region" description="Low complexity" evidence="9">
    <location>
        <begin position="470"/>
        <end position="492"/>
    </location>
</feature>
<dbReference type="Pfam" id="PF02706">
    <property type="entry name" value="Wzz"/>
    <property type="match status" value="1"/>
</dbReference>
<dbReference type="GO" id="GO:0004713">
    <property type="term" value="F:protein tyrosine kinase activity"/>
    <property type="evidence" value="ECO:0007669"/>
    <property type="project" value="UniProtKB-KW"/>
</dbReference>
<dbReference type="InterPro" id="IPR050445">
    <property type="entry name" value="Bact_polysacc_biosynth/exp"/>
</dbReference>
<dbReference type="OrthoDB" id="9812433at2"/>
<proteinExistence type="inferred from homology"/>